<evidence type="ECO:0000313" key="7">
    <source>
        <dbReference type="Proteomes" id="UP000002359"/>
    </source>
</evidence>
<evidence type="ECO:0000256" key="4">
    <source>
        <dbReference type="ARBA" id="ARBA00023014"/>
    </source>
</evidence>
<name>D5AFP2_STRGZ</name>
<accession>D5AFP2</accession>
<keyword evidence="2" id="KW-0479">Metal-binding</keyword>
<evidence type="ECO:0000256" key="1">
    <source>
        <dbReference type="ARBA" id="ARBA00022485"/>
    </source>
</evidence>
<reference evidence="6 7" key="1">
    <citation type="journal article" date="2009" name="J. Infect. Dis.">
        <title>Clinical, experimental, and genomic differences between intermediately pathogenic, highly pathogenic, and epidemic Streptococcus suis.</title>
        <authorList>
            <person name="Ye C."/>
            <person name="Zheng H."/>
            <person name="Zhang J."/>
            <person name="Jing H."/>
            <person name="Wang L."/>
            <person name="Xiong Y."/>
            <person name="Wang W."/>
            <person name="Zhou Z."/>
            <person name="Sun Q."/>
            <person name="Luo X."/>
            <person name="Du H."/>
            <person name="Gottschalk M."/>
            <person name="Xu J."/>
        </authorList>
    </citation>
    <scope>NUCLEOTIDE SEQUENCE [LARGE SCALE GENOMIC DNA]</scope>
    <source>
        <strain evidence="6 7">GZ1</strain>
    </source>
</reference>
<evidence type="ECO:0000259" key="5">
    <source>
        <dbReference type="SMART" id="SM00478"/>
    </source>
</evidence>
<dbReference type="EMBL" id="CP000837">
    <property type="protein sequence ID" value="ADE30657.1"/>
    <property type="molecule type" value="Genomic_DNA"/>
</dbReference>
<proteinExistence type="predicted"/>
<dbReference type="PANTHER" id="PTHR10359:SF19">
    <property type="entry name" value="DNA REPAIR GLYCOSYLASE MJ1434-RELATED"/>
    <property type="match status" value="1"/>
</dbReference>
<evidence type="ECO:0000313" key="6">
    <source>
        <dbReference type="EMBL" id="ADE30657.1"/>
    </source>
</evidence>
<sequence length="227" mass="26777">MYPFTHRAIMARRNKVRWGIVVEQLTVLYQNLKRRYGEFHWWNDENPIKDLVSMILIQQTTEANAKRALEQLEGRLTIHSLLEMPVEDLQECIRPAGFFKQKSLYIRSVVEWANQFDGDFSRLDRVETAVLRKELLSLKGVGNETADVILLYLCRRSVFVADQYALRLFNRLGLSQSQDYLSLRQEFTEQIKDWSVKDAQELHALIDEHGKQFRLTKGQLDESWLMI</sequence>
<dbReference type="InterPro" id="IPR003265">
    <property type="entry name" value="HhH-GPD_domain"/>
</dbReference>
<dbReference type="PIRSF" id="PIRSF001435">
    <property type="entry name" value="Nth"/>
    <property type="match status" value="1"/>
</dbReference>
<dbReference type="Pfam" id="PF00730">
    <property type="entry name" value="HhH-GPD"/>
    <property type="match status" value="1"/>
</dbReference>
<keyword evidence="3" id="KW-0408">Iron</keyword>
<dbReference type="GO" id="GO:0046872">
    <property type="term" value="F:metal ion binding"/>
    <property type="evidence" value="ECO:0007669"/>
    <property type="project" value="UniProtKB-KW"/>
</dbReference>
<protein>
    <submittedName>
        <fullName evidence="6">Helix-hairpin-helix motif:HhH-GPD</fullName>
    </submittedName>
</protein>
<dbReference type="Gene3D" id="1.10.1670.10">
    <property type="entry name" value="Helix-hairpin-Helix base-excision DNA repair enzymes (C-terminal)"/>
    <property type="match status" value="1"/>
</dbReference>
<dbReference type="AlphaFoldDB" id="D5AFP2"/>
<keyword evidence="1" id="KW-0004">4Fe-4S</keyword>
<dbReference type="GO" id="GO:0006284">
    <property type="term" value="P:base-excision repair"/>
    <property type="evidence" value="ECO:0007669"/>
    <property type="project" value="InterPro"/>
</dbReference>
<dbReference type="GO" id="GO:0003824">
    <property type="term" value="F:catalytic activity"/>
    <property type="evidence" value="ECO:0007669"/>
    <property type="project" value="InterPro"/>
</dbReference>
<dbReference type="KEGG" id="ssw:SSGZ1_0192"/>
<dbReference type="Proteomes" id="UP000002359">
    <property type="component" value="Chromosome"/>
</dbReference>
<keyword evidence="4" id="KW-0411">Iron-sulfur</keyword>
<dbReference type="PATRIC" id="fig|423211.3.peg.191"/>
<dbReference type="CDD" id="cd00056">
    <property type="entry name" value="ENDO3c"/>
    <property type="match status" value="1"/>
</dbReference>
<dbReference type="SUPFAM" id="SSF48150">
    <property type="entry name" value="DNA-glycosylase"/>
    <property type="match status" value="1"/>
</dbReference>
<evidence type="ECO:0000256" key="2">
    <source>
        <dbReference type="ARBA" id="ARBA00022723"/>
    </source>
</evidence>
<dbReference type="InterPro" id="IPR011257">
    <property type="entry name" value="DNA_glycosylase"/>
</dbReference>
<evidence type="ECO:0000256" key="3">
    <source>
        <dbReference type="ARBA" id="ARBA00023004"/>
    </source>
</evidence>
<dbReference type="InterPro" id="IPR023170">
    <property type="entry name" value="HhH_base_excis_C"/>
</dbReference>
<feature type="domain" description="HhH-GPD" evidence="5">
    <location>
        <begin position="56"/>
        <end position="212"/>
    </location>
</feature>
<dbReference type="GO" id="GO:0051539">
    <property type="term" value="F:4 iron, 4 sulfur cluster binding"/>
    <property type="evidence" value="ECO:0007669"/>
    <property type="project" value="UniProtKB-KW"/>
</dbReference>
<gene>
    <name evidence="6" type="ordered locus">SSGZ1_0192</name>
</gene>
<dbReference type="PANTHER" id="PTHR10359">
    <property type="entry name" value="A/G-SPECIFIC ADENINE GLYCOSYLASE/ENDONUCLEASE III"/>
    <property type="match status" value="1"/>
</dbReference>
<dbReference type="Gene3D" id="1.10.340.30">
    <property type="entry name" value="Hypothetical protein, domain 2"/>
    <property type="match status" value="1"/>
</dbReference>
<organism evidence="6 7">
    <name type="scientific">Streptococcus suis (strain GZ1)</name>
    <dbReference type="NCBI Taxonomy" id="423211"/>
    <lineage>
        <taxon>Bacteria</taxon>
        <taxon>Bacillati</taxon>
        <taxon>Bacillota</taxon>
        <taxon>Bacilli</taxon>
        <taxon>Lactobacillales</taxon>
        <taxon>Streptococcaceae</taxon>
        <taxon>Streptococcus</taxon>
    </lineage>
</organism>
<dbReference type="HOGENOM" id="CLU_012862_6_1_9"/>
<dbReference type="SMART" id="SM00478">
    <property type="entry name" value="ENDO3c"/>
    <property type="match status" value="1"/>
</dbReference>